<dbReference type="CDD" id="cd04413">
    <property type="entry name" value="NDPk_I"/>
    <property type="match status" value="1"/>
</dbReference>
<dbReference type="InterPro" id="IPR036850">
    <property type="entry name" value="NDK-like_dom_sf"/>
</dbReference>
<evidence type="ECO:0000256" key="18">
    <source>
        <dbReference type="RuleBase" id="RU004013"/>
    </source>
</evidence>
<dbReference type="STRING" id="1121352.GCA_000620925_00694"/>
<keyword evidence="20" id="KW-1185">Reference proteome</keyword>
<dbReference type="EC" id="2.7.4.6" evidence="4 15"/>
<comment type="catalytic activity">
    <reaction evidence="15">
        <text>a ribonucleoside 5'-diphosphate + ATP = a ribonucleoside 5'-triphosphate + ADP</text>
        <dbReference type="Rhea" id="RHEA:18113"/>
        <dbReference type="ChEBI" id="CHEBI:30616"/>
        <dbReference type="ChEBI" id="CHEBI:57930"/>
        <dbReference type="ChEBI" id="CHEBI:61557"/>
        <dbReference type="ChEBI" id="CHEBI:456216"/>
        <dbReference type="EC" id="2.7.4.6"/>
    </reaction>
</comment>
<accession>A0A3P2A4K0</accession>
<dbReference type="GO" id="GO:0005524">
    <property type="term" value="F:ATP binding"/>
    <property type="evidence" value="ECO:0007669"/>
    <property type="project" value="UniProtKB-UniRule"/>
</dbReference>
<evidence type="ECO:0000256" key="11">
    <source>
        <dbReference type="ARBA" id="ARBA00022777"/>
    </source>
</evidence>
<dbReference type="GO" id="GO:0006228">
    <property type="term" value="P:UTP biosynthetic process"/>
    <property type="evidence" value="ECO:0007669"/>
    <property type="project" value="UniProtKB-UniRule"/>
</dbReference>
<feature type="active site" description="Pros-phosphohistidine intermediate" evidence="15 16">
    <location>
        <position position="117"/>
    </location>
</feature>
<dbReference type="InterPro" id="IPR023005">
    <property type="entry name" value="Nucleoside_diP_kinase_AS"/>
</dbReference>
<keyword evidence="10 15" id="KW-0547">Nucleotide-binding</keyword>
<keyword evidence="9 15" id="KW-0479">Metal-binding</keyword>
<dbReference type="EMBL" id="RQYC01000006">
    <property type="protein sequence ID" value="RRD90371.1"/>
    <property type="molecule type" value="Genomic_DNA"/>
</dbReference>
<evidence type="ECO:0000256" key="16">
    <source>
        <dbReference type="PROSITE-ProRule" id="PRU00706"/>
    </source>
</evidence>
<dbReference type="PANTHER" id="PTHR11349">
    <property type="entry name" value="NUCLEOSIDE DIPHOSPHATE KINASE"/>
    <property type="match status" value="1"/>
</dbReference>
<feature type="binding site" evidence="15 16">
    <location>
        <position position="11"/>
    </location>
    <ligand>
        <name>ATP</name>
        <dbReference type="ChEBI" id="CHEBI:30616"/>
    </ligand>
</feature>
<dbReference type="InterPro" id="IPR034907">
    <property type="entry name" value="NDK-like_dom"/>
</dbReference>
<name>A0A3P2A4K0_9NEIS</name>
<evidence type="ECO:0000313" key="20">
    <source>
        <dbReference type="Proteomes" id="UP000269923"/>
    </source>
</evidence>
<feature type="binding site" evidence="15 16">
    <location>
        <position position="104"/>
    </location>
    <ligand>
        <name>ATP</name>
        <dbReference type="ChEBI" id="CHEBI:30616"/>
    </ligand>
</feature>
<evidence type="ECO:0000256" key="4">
    <source>
        <dbReference type="ARBA" id="ARBA00012966"/>
    </source>
</evidence>
<comment type="similarity">
    <text evidence="3 15 16 17">Belongs to the NDK family.</text>
</comment>
<dbReference type="FunFam" id="3.30.70.141:FF:000001">
    <property type="entry name" value="Nucleoside diphosphate kinase"/>
    <property type="match status" value="1"/>
</dbReference>
<evidence type="ECO:0000313" key="19">
    <source>
        <dbReference type="EMBL" id="RRD90371.1"/>
    </source>
</evidence>
<dbReference type="HAMAP" id="MF_00451">
    <property type="entry name" value="NDP_kinase"/>
    <property type="match status" value="1"/>
</dbReference>
<dbReference type="GO" id="GO:0046872">
    <property type="term" value="F:metal ion binding"/>
    <property type="evidence" value="ECO:0007669"/>
    <property type="project" value="UniProtKB-KW"/>
</dbReference>
<dbReference type="Pfam" id="PF00334">
    <property type="entry name" value="NDK"/>
    <property type="match status" value="1"/>
</dbReference>
<evidence type="ECO:0000256" key="2">
    <source>
        <dbReference type="ARBA" id="ARBA00004496"/>
    </source>
</evidence>
<dbReference type="Gene3D" id="3.30.70.141">
    <property type="entry name" value="Nucleoside diphosphate kinase-like domain"/>
    <property type="match status" value="1"/>
</dbReference>
<protein>
    <recommendedName>
        <fullName evidence="5 15">Nucleoside diphosphate kinase</fullName>
        <shortName evidence="15">NDK</shortName>
        <shortName evidence="15">NDP kinase</shortName>
        <ecNumber evidence="4 15">2.7.4.6</ecNumber>
    </recommendedName>
    <alternativeName>
        <fullName evidence="15">Nucleoside-2-P kinase</fullName>
    </alternativeName>
</protein>
<dbReference type="GO" id="GO:0006183">
    <property type="term" value="P:GTP biosynthetic process"/>
    <property type="evidence" value="ECO:0007669"/>
    <property type="project" value="UniProtKB-UniRule"/>
</dbReference>
<dbReference type="InterPro" id="IPR001564">
    <property type="entry name" value="Nucleoside_diP_kinase"/>
</dbReference>
<evidence type="ECO:0000256" key="10">
    <source>
        <dbReference type="ARBA" id="ARBA00022741"/>
    </source>
</evidence>
<dbReference type="Proteomes" id="UP000269923">
    <property type="component" value="Unassembled WGS sequence"/>
</dbReference>
<evidence type="ECO:0000256" key="17">
    <source>
        <dbReference type="RuleBase" id="RU004011"/>
    </source>
</evidence>
<keyword evidence="11 15" id="KW-0418">Kinase</keyword>
<evidence type="ECO:0000256" key="7">
    <source>
        <dbReference type="ARBA" id="ARBA00022553"/>
    </source>
</evidence>
<organism evidence="19 20">
    <name type="scientific">Conchiformibius steedae</name>
    <dbReference type="NCBI Taxonomy" id="153493"/>
    <lineage>
        <taxon>Bacteria</taxon>
        <taxon>Pseudomonadati</taxon>
        <taxon>Pseudomonadota</taxon>
        <taxon>Betaproteobacteria</taxon>
        <taxon>Neisseriales</taxon>
        <taxon>Neisseriaceae</taxon>
        <taxon>Conchiformibius</taxon>
    </lineage>
</organism>
<dbReference type="GO" id="GO:0006241">
    <property type="term" value="P:CTP biosynthetic process"/>
    <property type="evidence" value="ECO:0007669"/>
    <property type="project" value="UniProtKB-UniRule"/>
</dbReference>
<evidence type="ECO:0000256" key="12">
    <source>
        <dbReference type="ARBA" id="ARBA00022840"/>
    </source>
</evidence>
<evidence type="ECO:0000256" key="3">
    <source>
        <dbReference type="ARBA" id="ARBA00008142"/>
    </source>
</evidence>
<dbReference type="GO" id="GO:0005737">
    <property type="term" value="C:cytoplasm"/>
    <property type="evidence" value="ECO:0007669"/>
    <property type="project" value="UniProtKB-SubCell"/>
</dbReference>
<feature type="binding site" evidence="15 16">
    <location>
        <position position="114"/>
    </location>
    <ligand>
        <name>ATP</name>
        <dbReference type="ChEBI" id="CHEBI:30616"/>
    </ligand>
</feature>
<comment type="subunit">
    <text evidence="15">Homotetramer.</text>
</comment>
<dbReference type="PRINTS" id="PR01243">
    <property type="entry name" value="NUCDPKINASE"/>
</dbReference>
<proteinExistence type="inferred from homology"/>
<dbReference type="NCBIfam" id="NF001908">
    <property type="entry name" value="PRK00668.1"/>
    <property type="match status" value="1"/>
</dbReference>
<gene>
    <name evidence="15" type="primary">ndk</name>
    <name evidence="19" type="ORF">EII21_05480</name>
</gene>
<dbReference type="AlphaFoldDB" id="A0A3P2A4K0"/>
<feature type="binding site" evidence="15 16">
    <location>
        <position position="59"/>
    </location>
    <ligand>
        <name>ATP</name>
        <dbReference type="ChEBI" id="CHEBI:30616"/>
    </ligand>
</feature>
<evidence type="ECO:0000256" key="15">
    <source>
        <dbReference type="HAMAP-Rule" id="MF_00451"/>
    </source>
</evidence>
<evidence type="ECO:0000256" key="9">
    <source>
        <dbReference type="ARBA" id="ARBA00022723"/>
    </source>
</evidence>
<comment type="cofactor">
    <cofactor evidence="1 15">
        <name>Mg(2+)</name>
        <dbReference type="ChEBI" id="CHEBI:18420"/>
    </cofactor>
</comment>
<dbReference type="RefSeq" id="WP_027021575.1">
    <property type="nucleotide sequence ID" value="NZ_CP059563.1"/>
</dbReference>
<dbReference type="SUPFAM" id="SSF54919">
    <property type="entry name" value="Nucleoside diphosphate kinase, NDK"/>
    <property type="match status" value="1"/>
</dbReference>
<keyword evidence="14 15" id="KW-0546">Nucleotide metabolism</keyword>
<evidence type="ECO:0000256" key="14">
    <source>
        <dbReference type="ARBA" id="ARBA00023080"/>
    </source>
</evidence>
<sequence length="143" mass="15695">MAIERTISIIKPDAVGKNVIGKIYSRFEEQGLKIVAAKMKHLSRSEAEGFYAVHKERPFFNDLVSFMMSGPVMIQVLEGENAVAKNREIMGATNPKDAAAGTIRADFAESIDENAVHGSDSLENAAIEIAYFFAATELCPRTR</sequence>
<keyword evidence="6 15" id="KW-0963">Cytoplasm</keyword>
<feature type="binding site" evidence="15 16">
    <location>
        <position position="87"/>
    </location>
    <ligand>
        <name>ATP</name>
        <dbReference type="ChEBI" id="CHEBI:30616"/>
    </ligand>
</feature>
<comment type="subcellular location">
    <subcellularLocation>
        <location evidence="2 15">Cytoplasm</location>
    </subcellularLocation>
</comment>
<reference evidence="19 20" key="1">
    <citation type="submission" date="2018-11" db="EMBL/GenBank/DDBJ databases">
        <title>Genomes From Bacteria Associated with the Canine Oral Cavity: a Test Case for Automated Genome-Based Taxonomic Assignment.</title>
        <authorList>
            <person name="Coil D.A."/>
            <person name="Jospin G."/>
            <person name="Darling A.E."/>
            <person name="Wallis C."/>
            <person name="Davis I.J."/>
            <person name="Harris S."/>
            <person name="Eisen J.A."/>
            <person name="Holcombe L.J."/>
            <person name="O'Flynn C."/>
        </authorList>
    </citation>
    <scope>NUCLEOTIDE SEQUENCE [LARGE SCALE GENOMIC DNA]</scope>
    <source>
        <strain evidence="19 20">COT-280</strain>
    </source>
</reference>
<comment type="function">
    <text evidence="15">Major role in the synthesis of nucleoside triphosphates other than ATP. The ATP gamma phosphate is transferred to the NDP beta phosphate via a ping-pong mechanism, using a phosphorylated active-site intermediate.</text>
</comment>
<dbReference type="PROSITE" id="PS00469">
    <property type="entry name" value="NDPK"/>
    <property type="match status" value="1"/>
</dbReference>
<dbReference type="GO" id="GO:0004550">
    <property type="term" value="F:nucleoside diphosphate kinase activity"/>
    <property type="evidence" value="ECO:0007669"/>
    <property type="project" value="UniProtKB-UniRule"/>
</dbReference>
<evidence type="ECO:0000256" key="5">
    <source>
        <dbReference type="ARBA" id="ARBA00017632"/>
    </source>
</evidence>
<keyword evidence="13 15" id="KW-0460">Magnesium</keyword>
<evidence type="ECO:0000256" key="8">
    <source>
        <dbReference type="ARBA" id="ARBA00022679"/>
    </source>
</evidence>
<keyword evidence="12 15" id="KW-0067">ATP-binding</keyword>
<keyword evidence="7 15" id="KW-0597">Phosphoprotein</keyword>
<dbReference type="PROSITE" id="PS51374">
    <property type="entry name" value="NDPK_LIKE"/>
    <property type="match status" value="1"/>
</dbReference>
<evidence type="ECO:0000256" key="13">
    <source>
        <dbReference type="ARBA" id="ARBA00022842"/>
    </source>
</evidence>
<dbReference type="OrthoDB" id="9801161at2"/>
<evidence type="ECO:0000256" key="1">
    <source>
        <dbReference type="ARBA" id="ARBA00001946"/>
    </source>
</evidence>
<evidence type="ECO:0000256" key="6">
    <source>
        <dbReference type="ARBA" id="ARBA00022490"/>
    </source>
</evidence>
<comment type="caution">
    <text evidence="19">The sequence shown here is derived from an EMBL/GenBank/DDBJ whole genome shotgun (WGS) entry which is preliminary data.</text>
</comment>
<feature type="binding site" evidence="15 16">
    <location>
        <position position="93"/>
    </location>
    <ligand>
        <name>ATP</name>
        <dbReference type="ChEBI" id="CHEBI:30616"/>
    </ligand>
</feature>
<dbReference type="SMART" id="SM00562">
    <property type="entry name" value="NDK"/>
    <property type="match status" value="1"/>
</dbReference>
<keyword evidence="8 15" id="KW-0808">Transferase</keyword>
<comment type="catalytic activity">
    <reaction evidence="15 18">
        <text>a 2'-deoxyribonucleoside 5'-diphosphate + ATP = a 2'-deoxyribonucleoside 5'-triphosphate + ADP</text>
        <dbReference type="Rhea" id="RHEA:44640"/>
        <dbReference type="ChEBI" id="CHEBI:30616"/>
        <dbReference type="ChEBI" id="CHEBI:61560"/>
        <dbReference type="ChEBI" id="CHEBI:73316"/>
        <dbReference type="ChEBI" id="CHEBI:456216"/>
        <dbReference type="EC" id="2.7.4.6"/>
    </reaction>
</comment>